<dbReference type="RefSeq" id="WP_377488741.1">
    <property type="nucleotide sequence ID" value="NZ_JBHMDO010000003.1"/>
</dbReference>
<name>A0ABV5KIY9_9BACL</name>
<feature type="domain" description="SLH" evidence="2">
    <location>
        <begin position="77"/>
        <end position="142"/>
    </location>
</feature>
<keyword evidence="1" id="KW-0732">Signal</keyword>
<gene>
    <name evidence="3" type="ORF">ACFFSY_01340</name>
</gene>
<reference evidence="3 4" key="1">
    <citation type="submission" date="2024-09" db="EMBL/GenBank/DDBJ databases">
        <authorList>
            <person name="Sun Q."/>
            <person name="Mori K."/>
        </authorList>
    </citation>
    <scope>NUCLEOTIDE SEQUENCE [LARGE SCALE GENOMIC DNA]</scope>
    <source>
        <strain evidence="3 4">TISTR 2452</strain>
    </source>
</reference>
<dbReference type="EMBL" id="JBHMDO010000003">
    <property type="protein sequence ID" value="MFB9324581.1"/>
    <property type="molecule type" value="Genomic_DNA"/>
</dbReference>
<sequence length="197" mass="21405">MIRKMLGLAAAAILLSSLPAGYAASAELSIMEKYEAFKQAGIFHGGADGEADLERTITRAELAVVLTRLMKLDTSENKQAEFVDVKGHWVAKTSAVSNMVHYEIMNGKGHNRFDPNGLVTIEELAAVMTRALKLELPHAAITDAIVSDWARSYVGTAIEAGVIDPQEDYTASVTRAMVVDAIFIEYQTMTMPASREV</sequence>
<feature type="signal peptide" evidence="1">
    <location>
        <begin position="1"/>
        <end position="23"/>
    </location>
</feature>
<dbReference type="Proteomes" id="UP001589747">
    <property type="component" value="Unassembled WGS sequence"/>
</dbReference>
<comment type="caution">
    <text evidence="3">The sequence shown here is derived from an EMBL/GenBank/DDBJ whole genome shotgun (WGS) entry which is preliminary data.</text>
</comment>
<evidence type="ECO:0000256" key="1">
    <source>
        <dbReference type="SAM" id="SignalP"/>
    </source>
</evidence>
<evidence type="ECO:0000313" key="4">
    <source>
        <dbReference type="Proteomes" id="UP001589747"/>
    </source>
</evidence>
<feature type="chain" id="PRO_5045336487" evidence="1">
    <location>
        <begin position="24"/>
        <end position="197"/>
    </location>
</feature>
<evidence type="ECO:0000259" key="2">
    <source>
        <dbReference type="PROSITE" id="PS51272"/>
    </source>
</evidence>
<accession>A0ABV5KIY9</accession>
<proteinExistence type="predicted"/>
<dbReference type="InterPro" id="IPR001119">
    <property type="entry name" value="SLH_dom"/>
</dbReference>
<evidence type="ECO:0000313" key="3">
    <source>
        <dbReference type="EMBL" id="MFB9324581.1"/>
    </source>
</evidence>
<dbReference type="PROSITE" id="PS51272">
    <property type="entry name" value="SLH"/>
    <property type="match status" value="1"/>
</dbReference>
<keyword evidence="4" id="KW-1185">Reference proteome</keyword>
<organism evidence="3 4">
    <name type="scientific">Paenibacillus aurantiacus</name>
    <dbReference type="NCBI Taxonomy" id="1936118"/>
    <lineage>
        <taxon>Bacteria</taxon>
        <taxon>Bacillati</taxon>
        <taxon>Bacillota</taxon>
        <taxon>Bacilli</taxon>
        <taxon>Bacillales</taxon>
        <taxon>Paenibacillaceae</taxon>
        <taxon>Paenibacillus</taxon>
    </lineage>
</organism>
<protein>
    <submittedName>
        <fullName evidence="3">S-layer homology domain-containing protein</fullName>
    </submittedName>
</protein>
<dbReference type="Pfam" id="PF00395">
    <property type="entry name" value="SLH"/>
    <property type="match status" value="1"/>
</dbReference>